<feature type="region of interest" description="Disordered" evidence="1">
    <location>
        <begin position="1"/>
        <end position="84"/>
    </location>
</feature>
<organism evidence="2 3">
    <name type="scientific">Paenibacillus ehimensis</name>
    <dbReference type="NCBI Taxonomy" id="79264"/>
    <lineage>
        <taxon>Bacteria</taxon>
        <taxon>Bacillati</taxon>
        <taxon>Bacillota</taxon>
        <taxon>Bacilli</taxon>
        <taxon>Bacillales</taxon>
        <taxon>Paenibacillaceae</taxon>
        <taxon>Paenibacillus</taxon>
    </lineage>
</organism>
<dbReference type="Pfam" id="PF13692">
    <property type="entry name" value="Glyco_trans_1_4"/>
    <property type="match status" value="1"/>
</dbReference>
<sequence>MRKKKNRRASRPRSQKRTLSKASKRPKRKKAPQAAGKRGRRSRAAFRQHRKGASRKRKKRPPHPSSLHPRQQKGPAVHPPLPAAAPPAAGVNLIGLIRAETGIGESGRLAARALQTTRIPFGVLNCPVFGDYRNEDMTWAHKEMQDPAYKVNIFHVNGNTLKHVVDHFGASLLHGRYNIGFWHWELPELPDFYAEGFQFLQEVWAPSQYVAANIAKRSPVPVIHIPHGIEVTYDAAMNRSRFGLPDNRFLFCSMYDTQSFKERKNPLAVIEAFKTAFGRDDPSAGLVVKVNNAGMKPDDIALLHRAAAGFPHIIVMDRTLSRHEVNALIACTDCFVSLHRAEGFGLGLAEAMYLGKPVIGTHWSGNTDFMTPENSCTVGYKLVQVGTDAGPYGAQQVWADPDIGQAAGHMRNLVRHADWRSRIAAAGQQTIRSRYSPSAVGRLIEHRLTHLGLL</sequence>
<dbReference type="Proteomes" id="UP001168883">
    <property type="component" value="Unassembled WGS sequence"/>
</dbReference>
<name>A0ABT8V3N3_9BACL</name>
<dbReference type="GO" id="GO:0016757">
    <property type="term" value="F:glycosyltransferase activity"/>
    <property type="evidence" value="ECO:0007669"/>
    <property type="project" value="UniProtKB-KW"/>
</dbReference>
<dbReference type="Gene3D" id="3.40.50.2000">
    <property type="entry name" value="Glycogen Phosphorylase B"/>
    <property type="match status" value="1"/>
</dbReference>
<dbReference type="PANTHER" id="PTHR46656:SF3">
    <property type="entry name" value="PUTATIVE-RELATED"/>
    <property type="match status" value="1"/>
</dbReference>
<protein>
    <submittedName>
        <fullName evidence="2">Glycosyltransferase family 4 protein</fullName>
        <ecNumber evidence="2">2.4.-.-</ecNumber>
    </submittedName>
</protein>
<keyword evidence="2" id="KW-0328">Glycosyltransferase</keyword>
<feature type="compositionally biased region" description="Basic residues" evidence="1">
    <location>
        <begin position="1"/>
        <end position="62"/>
    </location>
</feature>
<evidence type="ECO:0000313" key="2">
    <source>
        <dbReference type="EMBL" id="MDO3676046.1"/>
    </source>
</evidence>
<dbReference type="CDD" id="cd03801">
    <property type="entry name" value="GT4_PimA-like"/>
    <property type="match status" value="1"/>
</dbReference>
<dbReference type="SUPFAM" id="SSF53756">
    <property type="entry name" value="UDP-Glycosyltransferase/glycogen phosphorylase"/>
    <property type="match status" value="1"/>
</dbReference>
<evidence type="ECO:0000256" key="1">
    <source>
        <dbReference type="SAM" id="MobiDB-lite"/>
    </source>
</evidence>
<proteinExistence type="predicted"/>
<keyword evidence="3" id="KW-1185">Reference proteome</keyword>
<dbReference type="RefSeq" id="WP_302877243.1">
    <property type="nucleotide sequence ID" value="NZ_JAUMKJ010000003.1"/>
</dbReference>
<comment type="caution">
    <text evidence="2">The sequence shown here is derived from an EMBL/GenBank/DDBJ whole genome shotgun (WGS) entry which is preliminary data.</text>
</comment>
<reference evidence="2" key="1">
    <citation type="submission" date="2023-07" db="EMBL/GenBank/DDBJ databases">
        <authorList>
            <person name="Aktuganov G."/>
            <person name="Boyko T."/>
            <person name="Delegan Y."/>
            <person name="Galimzianova N."/>
            <person name="Gilvanova E."/>
            <person name="Korobov V."/>
            <person name="Kuzmina L."/>
            <person name="Melentiev A."/>
            <person name="Milman P."/>
            <person name="Ryabova A."/>
            <person name="Stupak E."/>
            <person name="Yasakov T."/>
            <person name="Zharikova N."/>
            <person name="Zhurenko E."/>
        </authorList>
    </citation>
    <scope>NUCLEOTIDE SEQUENCE</scope>
    <source>
        <strain evidence="2">IB-739</strain>
    </source>
</reference>
<dbReference type="PANTHER" id="PTHR46656">
    <property type="entry name" value="PUTATIVE-RELATED"/>
    <property type="match status" value="1"/>
</dbReference>
<accession>A0ABT8V3N3</accession>
<gene>
    <name evidence="2" type="ORF">Q3C12_03455</name>
</gene>
<dbReference type="EC" id="2.4.-.-" evidence="2"/>
<evidence type="ECO:0000313" key="3">
    <source>
        <dbReference type="Proteomes" id="UP001168883"/>
    </source>
</evidence>
<keyword evidence="2" id="KW-0808">Transferase</keyword>
<dbReference type="EMBL" id="JAUMKJ010000003">
    <property type="protein sequence ID" value="MDO3676046.1"/>
    <property type="molecule type" value="Genomic_DNA"/>
</dbReference>